<dbReference type="Proteomes" id="UP001596147">
    <property type="component" value="Unassembled WGS sequence"/>
</dbReference>
<sequence length="52" mass="6478">MFGKLLNLFKVPRHENEIPPFYEEHVDELIEDEDDIDDSFDFEEYQKEDFFY</sequence>
<reference evidence="2" key="1">
    <citation type="journal article" date="2019" name="Int. J. Syst. Evol. Microbiol.">
        <title>The Global Catalogue of Microorganisms (GCM) 10K type strain sequencing project: providing services to taxonomists for standard genome sequencing and annotation.</title>
        <authorList>
            <consortium name="The Broad Institute Genomics Platform"/>
            <consortium name="The Broad Institute Genome Sequencing Center for Infectious Disease"/>
            <person name="Wu L."/>
            <person name="Ma J."/>
        </authorList>
    </citation>
    <scope>NUCLEOTIDE SEQUENCE [LARGE SCALE GENOMIC DNA]</scope>
    <source>
        <strain evidence="2">CGMCC 1.12237</strain>
    </source>
</reference>
<evidence type="ECO:0000313" key="1">
    <source>
        <dbReference type="EMBL" id="MFC5466768.1"/>
    </source>
</evidence>
<organism evidence="1 2">
    <name type="scientific">Lederbergia graminis</name>
    <dbReference type="NCBI Taxonomy" id="735518"/>
    <lineage>
        <taxon>Bacteria</taxon>
        <taxon>Bacillati</taxon>
        <taxon>Bacillota</taxon>
        <taxon>Bacilli</taxon>
        <taxon>Bacillales</taxon>
        <taxon>Bacillaceae</taxon>
        <taxon>Lederbergia</taxon>
    </lineage>
</organism>
<keyword evidence="2" id="KW-1185">Reference proteome</keyword>
<dbReference type="EMBL" id="JBHSMC010000029">
    <property type="protein sequence ID" value="MFC5466768.1"/>
    <property type="molecule type" value="Genomic_DNA"/>
</dbReference>
<name>A0ABW0LLL2_9BACI</name>
<protein>
    <submittedName>
        <fullName evidence="1">Uncharacterized protein</fullName>
    </submittedName>
</protein>
<dbReference type="RefSeq" id="WP_382355212.1">
    <property type="nucleotide sequence ID" value="NZ_JBHSMC010000029.1"/>
</dbReference>
<evidence type="ECO:0000313" key="2">
    <source>
        <dbReference type="Proteomes" id="UP001596147"/>
    </source>
</evidence>
<proteinExistence type="predicted"/>
<comment type="caution">
    <text evidence="1">The sequence shown here is derived from an EMBL/GenBank/DDBJ whole genome shotgun (WGS) entry which is preliminary data.</text>
</comment>
<accession>A0ABW0LLL2</accession>
<gene>
    <name evidence="1" type="ORF">ACFPM4_18755</name>
</gene>